<dbReference type="InterPro" id="IPR006009">
    <property type="entry name" value="GlcNAc_MurG"/>
</dbReference>
<evidence type="ECO:0000256" key="9">
    <source>
        <dbReference type="ARBA" id="ARBA00023316"/>
    </source>
</evidence>
<feature type="binding site" evidence="10">
    <location>
        <position position="165"/>
    </location>
    <ligand>
        <name>UDP-N-acetyl-alpha-D-glucosamine</name>
        <dbReference type="ChEBI" id="CHEBI:57705"/>
    </ligand>
</feature>
<evidence type="ECO:0000256" key="8">
    <source>
        <dbReference type="ARBA" id="ARBA00023306"/>
    </source>
</evidence>
<dbReference type="GO" id="GO:0051301">
    <property type="term" value="P:cell division"/>
    <property type="evidence" value="ECO:0007669"/>
    <property type="project" value="UniProtKB-KW"/>
</dbReference>
<evidence type="ECO:0000256" key="1">
    <source>
        <dbReference type="ARBA" id="ARBA00022475"/>
    </source>
</evidence>
<evidence type="ECO:0000256" key="10">
    <source>
        <dbReference type="HAMAP-Rule" id="MF_00033"/>
    </source>
</evidence>
<comment type="pathway">
    <text evidence="10">Cell wall biogenesis; peptidoglycan biosynthesis.</text>
</comment>
<feature type="domain" description="Glycosyltransferase family 28 N-terminal" evidence="11">
    <location>
        <begin position="4"/>
        <end position="141"/>
    </location>
</feature>
<accession>A0A1G2ARQ9</accession>
<dbReference type="InterPro" id="IPR007235">
    <property type="entry name" value="Glyco_trans_28_C"/>
</dbReference>
<gene>
    <name evidence="10" type="primary">murG</name>
    <name evidence="13" type="ORF">A3B74_04870</name>
</gene>
<dbReference type="PANTHER" id="PTHR21015">
    <property type="entry name" value="UDP-N-ACETYLGLUCOSAMINE--N-ACETYLMURAMYL-(PENTAPEPTIDE) PYROPHOSPHORYL-UNDECAPRENOL N-ACETYLGLUCOSAMINE TRANSFERASE 1"/>
    <property type="match status" value="1"/>
</dbReference>
<dbReference type="GO" id="GO:0051991">
    <property type="term" value="F:UDP-N-acetyl-D-glucosamine:N-acetylmuramoyl-L-alanyl-D-glutamyl-meso-2,6-diaminopimelyl-D-alanyl-D-alanine-diphosphoundecaprenol 4-beta-N-acetylglucosaminlytransferase activity"/>
    <property type="evidence" value="ECO:0007669"/>
    <property type="project" value="RHEA"/>
</dbReference>
<dbReference type="CDD" id="cd03785">
    <property type="entry name" value="GT28_MurG"/>
    <property type="match status" value="1"/>
</dbReference>
<dbReference type="InterPro" id="IPR004276">
    <property type="entry name" value="GlycoTrans_28_N"/>
</dbReference>
<dbReference type="UniPathway" id="UPA00219"/>
<evidence type="ECO:0000313" key="13">
    <source>
        <dbReference type="EMBL" id="OGY78677.1"/>
    </source>
</evidence>
<comment type="similarity">
    <text evidence="10">Belongs to the glycosyltransferase 28 family. MurG subfamily.</text>
</comment>
<comment type="caution">
    <text evidence="10">Lacks conserved residue(s) required for the propagation of feature annotation.</text>
</comment>
<evidence type="ECO:0000259" key="12">
    <source>
        <dbReference type="Pfam" id="PF04101"/>
    </source>
</evidence>
<dbReference type="STRING" id="1798540.A3B74_04870"/>
<dbReference type="Gene3D" id="3.40.50.2000">
    <property type="entry name" value="Glycogen Phosphorylase B"/>
    <property type="match status" value="2"/>
</dbReference>
<comment type="function">
    <text evidence="10">Cell wall formation. Catalyzes the transfer of a GlcNAc subunit on undecaprenyl-pyrophosphoryl-MurNAc-pentapeptide (lipid intermediate I) to form undecaprenyl-pyrophosphoryl-MurNAc-(pentapeptide)GlcNAc (lipid intermediate II).</text>
</comment>
<dbReference type="HAMAP" id="MF_00033">
    <property type="entry name" value="MurG"/>
    <property type="match status" value="1"/>
</dbReference>
<evidence type="ECO:0000313" key="14">
    <source>
        <dbReference type="Proteomes" id="UP000177165"/>
    </source>
</evidence>
<dbReference type="Proteomes" id="UP000177165">
    <property type="component" value="Unassembled WGS sequence"/>
</dbReference>
<dbReference type="GO" id="GO:0071555">
    <property type="term" value="P:cell wall organization"/>
    <property type="evidence" value="ECO:0007669"/>
    <property type="project" value="UniProtKB-KW"/>
</dbReference>
<comment type="subcellular location">
    <subcellularLocation>
        <location evidence="10">Cell membrane</location>
        <topology evidence="10">Peripheral membrane protein</topology>
        <orientation evidence="10">Cytoplasmic side</orientation>
    </subcellularLocation>
</comment>
<keyword evidence="1 10" id="KW-1003">Cell membrane</keyword>
<feature type="domain" description="Glycosyl transferase family 28 C-terminal" evidence="12">
    <location>
        <begin position="190"/>
        <end position="331"/>
    </location>
</feature>
<keyword evidence="4 10" id="KW-0808">Transferase</keyword>
<dbReference type="EC" id="2.4.1.227" evidence="10"/>
<reference evidence="13 14" key="1">
    <citation type="journal article" date="2016" name="Nat. Commun.">
        <title>Thousands of microbial genomes shed light on interconnected biogeochemical processes in an aquifer system.</title>
        <authorList>
            <person name="Anantharaman K."/>
            <person name="Brown C.T."/>
            <person name="Hug L.A."/>
            <person name="Sharon I."/>
            <person name="Castelle C.J."/>
            <person name="Probst A.J."/>
            <person name="Thomas B.C."/>
            <person name="Singh A."/>
            <person name="Wilkins M.J."/>
            <person name="Karaoz U."/>
            <person name="Brodie E.L."/>
            <person name="Williams K.H."/>
            <person name="Hubbard S.S."/>
            <person name="Banfield J.F."/>
        </authorList>
    </citation>
    <scope>NUCLEOTIDE SEQUENCE [LARGE SCALE GENOMIC DNA]</scope>
</reference>
<keyword evidence="8 10" id="KW-0131">Cell cycle</keyword>
<evidence type="ECO:0000256" key="6">
    <source>
        <dbReference type="ARBA" id="ARBA00022984"/>
    </source>
</evidence>
<dbReference type="EMBL" id="MHKB01000013">
    <property type="protein sequence ID" value="OGY78677.1"/>
    <property type="molecule type" value="Genomic_DNA"/>
</dbReference>
<evidence type="ECO:0000256" key="2">
    <source>
        <dbReference type="ARBA" id="ARBA00022618"/>
    </source>
</evidence>
<dbReference type="Pfam" id="PF03033">
    <property type="entry name" value="Glyco_transf_28"/>
    <property type="match status" value="1"/>
</dbReference>
<proteinExistence type="inferred from homology"/>
<evidence type="ECO:0000256" key="4">
    <source>
        <dbReference type="ARBA" id="ARBA00022679"/>
    </source>
</evidence>
<dbReference type="PANTHER" id="PTHR21015:SF22">
    <property type="entry name" value="GLYCOSYLTRANSFERASE"/>
    <property type="match status" value="1"/>
</dbReference>
<name>A0A1G2ARQ9_9BACT</name>
<feature type="binding site" evidence="10">
    <location>
        <begin position="10"/>
        <end position="12"/>
    </location>
    <ligand>
        <name>UDP-N-acetyl-alpha-D-glucosamine</name>
        <dbReference type="ChEBI" id="CHEBI:57705"/>
    </ligand>
</feature>
<comment type="catalytic activity">
    <reaction evidence="10">
        <text>di-trans,octa-cis-undecaprenyl diphospho-N-acetyl-alpha-D-muramoyl-L-alanyl-D-glutamyl-meso-2,6-diaminopimeloyl-D-alanyl-D-alanine + UDP-N-acetyl-alpha-D-glucosamine = di-trans,octa-cis-undecaprenyl diphospho-[N-acetyl-alpha-D-glucosaminyl-(1-&gt;4)]-N-acetyl-alpha-D-muramoyl-L-alanyl-D-glutamyl-meso-2,6-diaminopimeloyl-D-alanyl-D-alanine + UDP + H(+)</text>
        <dbReference type="Rhea" id="RHEA:31227"/>
        <dbReference type="ChEBI" id="CHEBI:15378"/>
        <dbReference type="ChEBI" id="CHEBI:57705"/>
        <dbReference type="ChEBI" id="CHEBI:58223"/>
        <dbReference type="ChEBI" id="CHEBI:61387"/>
        <dbReference type="ChEBI" id="CHEBI:61388"/>
        <dbReference type="EC" id="2.4.1.227"/>
    </reaction>
</comment>
<keyword evidence="3 10" id="KW-0328">Glycosyltransferase</keyword>
<organism evidence="13 14">
    <name type="scientific">Candidatus Kerfeldbacteria bacterium RIFCSPHIGHO2_02_FULL_42_14</name>
    <dbReference type="NCBI Taxonomy" id="1798540"/>
    <lineage>
        <taxon>Bacteria</taxon>
        <taxon>Candidatus Kerfeldiibacteriota</taxon>
    </lineage>
</organism>
<keyword evidence="2 10" id="KW-0132">Cell division</keyword>
<dbReference type="GO" id="GO:0009252">
    <property type="term" value="P:peptidoglycan biosynthetic process"/>
    <property type="evidence" value="ECO:0007669"/>
    <property type="project" value="UniProtKB-UniRule"/>
</dbReference>
<dbReference type="GO" id="GO:0005886">
    <property type="term" value="C:plasma membrane"/>
    <property type="evidence" value="ECO:0007669"/>
    <property type="project" value="UniProtKB-SubCell"/>
</dbReference>
<comment type="caution">
    <text evidence="13">The sequence shown here is derived from an EMBL/GenBank/DDBJ whole genome shotgun (WGS) entry which is preliminary data.</text>
</comment>
<evidence type="ECO:0000259" key="11">
    <source>
        <dbReference type="Pfam" id="PF03033"/>
    </source>
</evidence>
<dbReference type="Pfam" id="PF04101">
    <property type="entry name" value="Glyco_tran_28_C"/>
    <property type="match status" value="1"/>
</dbReference>
<keyword evidence="7 10" id="KW-0472">Membrane</keyword>
<evidence type="ECO:0000256" key="7">
    <source>
        <dbReference type="ARBA" id="ARBA00023136"/>
    </source>
</evidence>
<feature type="binding site" evidence="10">
    <location>
        <position position="285"/>
    </location>
    <ligand>
        <name>UDP-N-acetyl-alpha-D-glucosamine</name>
        <dbReference type="ChEBI" id="CHEBI:57705"/>
    </ligand>
</feature>
<dbReference type="SUPFAM" id="SSF53756">
    <property type="entry name" value="UDP-Glycosyltransferase/glycogen phosphorylase"/>
    <property type="match status" value="1"/>
</dbReference>
<evidence type="ECO:0000256" key="3">
    <source>
        <dbReference type="ARBA" id="ARBA00022676"/>
    </source>
</evidence>
<keyword evidence="6 10" id="KW-0573">Peptidoglycan synthesis</keyword>
<evidence type="ECO:0000256" key="5">
    <source>
        <dbReference type="ARBA" id="ARBA00022960"/>
    </source>
</evidence>
<dbReference type="GO" id="GO:0050511">
    <property type="term" value="F:undecaprenyldiphospho-muramoylpentapeptide beta-N-acetylglucosaminyltransferase activity"/>
    <property type="evidence" value="ECO:0007669"/>
    <property type="project" value="UniProtKB-UniRule"/>
</dbReference>
<keyword evidence="5 10" id="KW-0133">Cell shape</keyword>
<keyword evidence="9 10" id="KW-0961">Cell wall biogenesis/degradation</keyword>
<dbReference type="GO" id="GO:0008360">
    <property type="term" value="P:regulation of cell shape"/>
    <property type="evidence" value="ECO:0007669"/>
    <property type="project" value="UniProtKB-KW"/>
</dbReference>
<dbReference type="GO" id="GO:0005975">
    <property type="term" value="P:carbohydrate metabolic process"/>
    <property type="evidence" value="ECO:0007669"/>
    <property type="project" value="InterPro"/>
</dbReference>
<protein>
    <recommendedName>
        <fullName evidence="10">UDP-N-acetylglucosamine--N-acetylmuramyl-(pentapeptide) pyrophosphoryl-undecaprenol N-acetylglucosamine transferase</fullName>
        <ecNumber evidence="10">2.4.1.227</ecNumber>
    </recommendedName>
    <alternativeName>
        <fullName evidence="10">Undecaprenyl-PP-MurNAc-pentapeptide-UDPGlcNAc GlcNAc transferase</fullName>
    </alternativeName>
</protein>
<sequence length="354" mass="39375">MKLLLIGGGTGGPTTTLLAIAEHFQKRHPQVEYIFLADRSETTRKFLAETRIPFITISAGKFRRYWSIHNIIDFGRIGKGFVQAQSVLSRFRPNGVLSCGSYVAPPVIAAAWLRHIPVYIHQQDVMPGLSNRLSKPFAKHITVSFQESLKYFPSHKTSWTGNPVRTTILEGDKTRGYEYFHLKKEFPVTLILGGGTGALGLNQCIEKAAHELLTFTQIIHVTGKGKAVHIQHEYYRAKNFLNLSVMADALQIADVIISRAGLGAITECATVKKAPILVPLPYSHQEINAAILANNMAALHLSQEKMTTIQLVTTVQKMLTNTTETQRMGTKLFELLQPQTAGDRIAVILEKMFL</sequence>
<dbReference type="AlphaFoldDB" id="A0A1G2ARQ9"/>